<protein>
    <recommendedName>
        <fullName evidence="4">RxLR effector protein</fullName>
    </recommendedName>
</protein>
<dbReference type="EMBL" id="KI669694">
    <property type="protein sequence ID" value="ETM98417.1"/>
    <property type="molecule type" value="Genomic_DNA"/>
</dbReference>
<gene>
    <name evidence="2" type="ORF">PPTG_19622</name>
</gene>
<dbReference type="AlphaFoldDB" id="W2PBJ9"/>
<evidence type="ECO:0000313" key="3">
    <source>
        <dbReference type="Proteomes" id="UP000018817"/>
    </source>
</evidence>
<proteinExistence type="predicted"/>
<dbReference type="RefSeq" id="XP_008916295.1">
    <property type="nucleotide sequence ID" value="XM_008918047.1"/>
</dbReference>
<feature type="signal peptide" evidence="1">
    <location>
        <begin position="1"/>
        <end position="20"/>
    </location>
</feature>
<keyword evidence="1" id="KW-0732">Signal</keyword>
<evidence type="ECO:0000313" key="2">
    <source>
        <dbReference type="EMBL" id="ETM98417.1"/>
    </source>
</evidence>
<feature type="chain" id="PRO_5004821471" description="RxLR effector protein" evidence="1">
    <location>
        <begin position="21"/>
        <end position="54"/>
    </location>
</feature>
<dbReference type="GeneID" id="20188357"/>
<sequence>MNLQIIIATLFATVVTCGTATVDHGKIEPFPQPEPVTISENAAIKFKPQLPLMA</sequence>
<dbReference type="VEuPathDB" id="FungiDB:PPTG_19622"/>
<reference evidence="3" key="1">
    <citation type="submission" date="2011-12" db="EMBL/GenBank/DDBJ databases">
        <authorList>
            <consortium name="The Broad Institute Genome Sequencing Platform"/>
            <person name="Russ C."/>
            <person name="Tyler B."/>
            <person name="Panabieres F."/>
            <person name="Shan W."/>
            <person name="Tripathy S."/>
            <person name="Grunwald N."/>
            <person name="Machado M."/>
            <person name="Young S.K."/>
            <person name="Zeng Q."/>
            <person name="Gargeya S."/>
            <person name="Fitzgerald M."/>
            <person name="Haas B."/>
            <person name="Abouelleil A."/>
            <person name="Alvarado L."/>
            <person name="Arachchi H.M."/>
            <person name="Berlin A."/>
            <person name="Chapman S.B."/>
            <person name="Gearin G."/>
            <person name="Goldberg J."/>
            <person name="Griggs A."/>
            <person name="Gujja S."/>
            <person name="Hansen M."/>
            <person name="Heiman D."/>
            <person name="Howarth C."/>
            <person name="Larimer J."/>
            <person name="Lui A."/>
            <person name="MacDonald P.J.P."/>
            <person name="McCowen C."/>
            <person name="Montmayeur A."/>
            <person name="Murphy C."/>
            <person name="Neiman D."/>
            <person name="Pearson M."/>
            <person name="Priest M."/>
            <person name="Roberts A."/>
            <person name="Saif S."/>
            <person name="Shea T."/>
            <person name="Sisk P."/>
            <person name="Stolte C."/>
            <person name="Sykes S."/>
            <person name="Wortman J."/>
            <person name="Nusbaum C."/>
            <person name="Birren B."/>
        </authorList>
    </citation>
    <scope>NUCLEOTIDE SEQUENCE [LARGE SCALE GENOMIC DNA]</scope>
    <source>
        <strain evidence="3">INRA-310</strain>
    </source>
</reference>
<dbReference type="Proteomes" id="UP000018817">
    <property type="component" value="Unassembled WGS sequence"/>
</dbReference>
<reference evidence="2 3" key="2">
    <citation type="submission" date="2013-11" db="EMBL/GenBank/DDBJ databases">
        <title>The Genome Sequence of Phytophthora parasitica INRA-310.</title>
        <authorList>
            <consortium name="The Broad Institute Genomics Platform"/>
            <person name="Russ C."/>
            <person name="Tyler B."/>
            <person name="Panabieres F."/>
            <person name="Shan W."/>
            <person name="Tripathy S."/>
            <person name="Grunwald N."/>
            <person name="Machado M."/>
            <person name="Johnson C.S."/>
            <person name="Arredondo F."/>
            <person name="Hong C."/>
            <person name="Coffey M."/>
            <person name="Young S.K."/>
            <person name="Zeng Q."/>
            <person name="Gargeya S."/>
            <person name="Fitzgerald M."/>
            <person name="Abouelleil A."/>
            <person name="Alvarado L."/>
            <person name="Chapman S.B."/>
            <person name="Gainer-Dewar J."/>
            <person name="Goldberg J."/>
            <person name="Griggs A."/>
            <person name="Gujja S."/>
            <person name="Hansen M."/>
            <person name="Howarth C."/>
            <person name="Imamovic A."/>
            <person name="Ireland A."/>
            <person name="Larimer J."/>
            <person name="McCowan C."/>
            <person name="Murphy C."/>
            <person name="Pearson M."/>
            <person name="Poon T.W."/>
            <person name="Priest M."/>
            <person name="Roberts A."/>
            <person name="Saif S."/>
            <person name="Shea T."/>
            <person name="Sykes S."/>
            <person name="Wortman J."/>
            <person name="Nusbaum C."/>
            <person name="Birren B."/>
        </authorList>
    </citation>
    <scope>NUCLEOTIDE SEQUENCE [LARGE SCALE GENOMIC DNA]</scope>
    <source>
        <strain evidence="2 3">INRA-310</strain>
    </source>
</reference>
<organism evidence="2 3">
    <name type="scientific">Phytophthora nicotianae (strain INRA-310)</name>
    <name type="common">Phytophthora parasitica</name>
    <dbReference type="NCBI Taxonomy" id="761204"/>
    <lineage>
        <taxon>Eukaryota</taxon>
        <taxon>Sar</taxon>
        <taxon>Stramenopiles</taxon>
        <taxon>Oomycota</taxon>
        <taxon>Peronosporomycetes</taxon>
        <taxon>Peronosporales</taxon>
        <taxon>Peronosporaceae</taxon>
        <taxon>Phytophthora</taxon>
    </lineage>
</organism>
<accession>W2PBJ9</accession>
<name>W2PBJ9_PHYN3</name>
<evidence type="ECO:0008006" key="4">
    <source>
        <dbReference type="Google" id="ProtNLM"/>
    </source>
</evidence>
<evidence type="ECO:0000256" key="1">
    <source>
        <dbReference type="SAM" id="SignalP"/>
    </source>
</evidence>